<organism evidence="1 2">
    <name type="scientific">Streblomastix strix</name>
    <dbReference type="NCBI Taxonomy" id="222440"/>
    <lineage>
        <taxon>Eukaryota</taxon>
        <taxon>Metamonada</taxon>
        <taxon>Preaxostyla</taxon>
        <taxon>Oxymonadida</taxon>
        <taxon>Streblomastigidae</taxon>
        <taxon>Streblomastix</taxon>
    </lineage>
</organism>
<gene>
    <name evidence="1" type="ORF">EZS28_003765</name>
</gene>
<sequence>MIRYSYPNNLIQLVQIPNFVSIVTSGSGTAGGSEEEQYIVIYYSLMTIIYFYKRYQENNFDPQRTILKPFEEEIEESGQIEEAEAQMFISRKYYNENGTVISDKALECMREIINAYIDDTNLPVWMRHRH</sequence>
<evidence type="ECO:0000313" key="1">
    <source>
        <dbReference type="EMBL" id="KAA6400706.1"/>
    </source>
</evidence>
<dbReference type="EMBL" id="SNRW01000516">
    <property type="protein sequence ID" value="KAA6400706.1"/>
    <property type="molecule type" value="Genomic_DNA"/>
</dbReference>
<evidence type="ECO:0000313" key="2">
    <source>
        <dbReference type="Proteomes" id="UP000324800"/>
    </source>
</evidence>
<protein>
    <submittedName>
        <fullName evidence="1">Uncharacterized protein</fullName>
    </submittedName>
</protein>
<comment type="caution">
    <text evidence="1">The sequence shown here is derived from an EMBL/GenBank/DDBJ whole genome shotgun (WGS) entry which is preliminary data.</text>
</comment>
<name>A0A5J4X1T6_9EUKA</name>
<dbReference type="AlphaFoldDB" id="A0A5J4X1T6"/>
<proteinExistence type="predicted"/>
<accession>A0A5J4X1T6</accession>
<dbReference type="Proteomes" id="UP000324800">
    <property type="component" value="Unassembled WGS sequence"/>
</dbReference>
<reference evidence="1 2" key="1">
    <citation type="submission" date="2019-03" db="EMBL/GenBank/DDBJ databases">
        <title>Single cell metagenomics reveals metabolic interactions within the superorganism composed of flagellate Streblomastix strix and complex community of Bacteroidetes bacteria on its surface.</title>
        <authorList>
            <person name="Treitli S.C."/>
            <person name="Kolisko M."/>
            <person name="Husnik F."/>
            <person name="Keeling P."/>
            <person name="Hampl V."/>
        </authorList>
    </citation>
    <scope>NUCLEOTIDE SEQUENCE [LARGE SCALE GENOMIC DNA]</scope>
    <source>
        <strain evidence="1">ST1C</strain>
    </source>
</reference>